<name>A0A1M4UVH5_9BACL</name>
<keyword evidence="3 10" id="KW-0479">Metal-binding</keyword>
<dbReference type="Pfam" id="PF03193">
    <property type="entry name" value="RsgA_GTPase"/>
    <property type="match status" value="1"/>
</dbReference>
<keyword evidence="6 10" id="KW-0378">Hydrolase</keyword>
<dbReference type="Pfam" id="PF16745">
    <property type="entry name" value="RsgA_N"/>
    <property type="match status" value="1"/>
</dbReference>
<evidence type="ECO:0000256" key="5">
    <source>
        <dbReference type="ARBA" id="ARBA00022741"/>
    </source>
</evidence>
<evidence type="ECO:0000256" key="1">
    <source>
        <dbReference type="ARBA" id="ARBA00022490"/>
    </source>
</evidence>
<dbReference type="OrthoDB" id="9809485at2"/>
<dbReference type="GO" id="GO:0005525">
    <property type="term" value="F:GTP binding"/>
    <property type="evidence" value="ECO:0007669"/>
    <property type="project" value="UniProtKB-UniRule"/>
</dbReference>
<dbReference type="Gene3D" id="3.40.50.300">
    <property type="entry name" value="P-loop containing nucleotide triphosphate hydrolases"/>
    <property type="match status" value="1"/>
</dbReference>
<protein>
    <recommendedName>
        <fullName evidence="10">Small ribosomal subunit biogenesis GTPase RsgA</fullName>
        <ecNumber evidence="10">3.6.1.-</ecNumber>
    </recommendedName>
</protein>
<evidence type="ECO:0000256" key="9">
    <source>
        <dbReference type="ARBA" id="ARBA00023134"/>
    </source>
</evidence>
<evidence type="ECO:0000313" key="14">
    <source>
        <dbReference type="Proteomes" id="UP000184476"/>
    </source>
</evidence>
<sequence>MPNGQIIKAISGFYYVQTKAGEVIQCRARGIFKFKKKQKSLLVGDWVQFDVTGLNEGVITFVQPRQTELLRPPIANVDQAVVVCSLVQPDFSPMPLDRLLVQTEHAGLETVICLTKRDLIHDLSIIDEIKEIYGHAGYMMIITSIETGEGVEELREQLRGHTTVFAGQSGVGKSSLLNVLIPELQLETGRVSHRLGRGRHTTRQVELLSLPAGGQVADTPGFSQLQFQFPIDELVYAFPEFLQYVKYCKYRGCTHTQEDGCELREAVSNGFIHQLRYQHYLQFAEEIHKQRRY</sequence>
<feature type="domain" description="EngC GTPase" evidence="11">
    <location>
        <begin position="75"/>
        <end position="223"/>
    </location>
</feature>
<evidence type="ECO:0000256" key="10">
    <source>
        <dbReference type="HAMAP-Rule" id="MF_01820"/>
    </source>
</evidence>
<dbReference type="HAMAP" id="MF_01820">
    <property type="entry name" value="GTPase_RsgA"/>
    <property type="match status" value="1"/>
</dbReference>
<dbReference type="GO" id="GO:0003924">
    <property type="term" value="F:GTPase activity"/>
    <property type="evidence" value="ECO:0007669"/>
    <property type="project" value="UniProtKB-UniRule"/>
</dbReference>
<dbReference type="AlphaFoldDB" id="A0A1M4UVH5"/>
<dbReference type="EMBL" id="FQVL01000002">
    <property type="protein sequence ID" value="SHE60694.1"/>
    <property type="molecule type" value="Genomic_DNA"/>
</dbReference>
<comment type="function">
    <text evidence="10">One of several proteins that assist in the late maturation steps of the functional core of the 30S ribosomal subunit. Helps release RbfA from mature subunits. May play a role in the assembly of ribosomal proteins into the subunit. Circularly permuted GTPase that catalyzes slow GTP hydrolysis, GTPase activity is stimulated by the 30S ribosomal subunit.</text>
</comment>
<dbReference type="PROSITE" id="PS51721">
    <property type="entry name" value="G_CP"/>
    <property type="match status" value="1"/>
</dbReference>
<keyword evidence="8 10" id="KW-0694">RNA-binding</keyword>
<dbReference type="NCBIfam" id="TIGR00157">
    <property type="entry name" value="ribosome small subunit-dependent GTPase A"/>
    <property type="match status" value="1"/>
</dbReference>
<keyword evidence="9 10" id="KW-0342">GTP-binding</keyword>
<gene>
    <name evidence="10" type="primary">rsgA</name>
    <name evidence="13" type="ORF">SAMN05444392_10245</name>
</gene>
<dbReference type="InterPro" id="IPR031944">
    <property type="entry name" value="RsgA_N"/>
</dbReference>
<dbReference type="STRING" id="112248.SAMN05444392_10245"/>
<comment type="subcellular location">
    <subcellularLocation>
        <location evidence="10">Cytoplasm</location>
    </subcellularLocation>
</comment>
<dbReference type="Gene3D" id="2.40.50.140">
    <property type="entry name" value="Nucleic acid-binding proteins"/>
    <property type="match status" value="1"/>
</dbReference>
<dbReference type="InterPro" id="IPR012340">
    <property type="entry name" value="NA-bd_OB-fold"/>
</dbReference>
<feature type="binding site" evidence="10">
    <location>
        <position position="248"/>
    </location>
    <ligand>
        <name>Zn(2+)</name>
        <dbReference type="ChEBI" id="CHEBI:29105"/>
    </ligand>
</feature>
<evidence type="ECO:0000313" key="13">
    <source>
        <dbReference type="EMBL" id="SHE60694.1"/>
    </source>
</evidence>
<dbReference type="PANTHER" id="PTHR32120:SF11">
    <property type="entry name" value="SMALL RIBOSOMAL SUBUNIT BIOGENESIS GTPASE RSGA 1, MITOCHONDRIAL-RELATED"/>
    <property type="match status" value="1"/>
</dbReference>
<keyword evidence="5 10" id="KW-0547">Nucleotide-binding</keyword>
<dbReference type="InterPro" id="IPR010914">
    <property type="entry name" value="RsgA_GTPase_dom"/>
</dbReference>
<dbReference type="Gene3D" id="1.10.40.50">
    <property type="entry name" value="Probable gtpase engc, domain 3"/>
    <property type="match status" value="1"/>
</dbReference>
<dbReference type="PROSITE" id="PS50936">
    <property type="entry name" value="ENGC_GTPASE"/>
    <property type="match status" value="1"/>
</dbReference>
<evidence type="ECO:0000256" key="2">
    <source>
        <dbReference type="ARBA" id="ARBA00022517"/>
    </source>
</evidence>
<evidence type="ECO:0000256" key="7">
    <source>
        <dbReference type="ARBA" id="ARBA00022833"/>
    </source>
</evidence>
<evidence type="ECO:0000259" key="11">
    <source>
        <dbReference type="PROSITE" id="PS50936"/>
    </source>
</evidence>
<reference evidence="13 14" key="1">
    <citation type="submission" date="2016-11" db="EMBL/GenBank/DDBJ databases">
        <authorList>
            <person name="Jaros S."/>
            <person name="Januszkiewicz K."/>
            <person name="Wedrychowicz H."/>
        </authorList>
    </citation>
    <scope>NUCLEOTIDE SEQUENCE [LARGE SCALE GENOMIC DNA]</scope>
    <source>
        <strain evidence="13 14">DSM 44666</strain>
    </source>
</reference>
<dbReference type="CDD" id="cd04466">
    <property type="entry name" value="S1_YloQ_GTPase"/>
    <property type="match status" value="1"/>
</dbReference>
<dbReference type="CDD" id="cd01854">
    <property type="entry name" value="YjeQ_EngC"/>
    <property type="match status" value="1"/>
</dbReference>
<dbReference type="GO" id="GO:0019843">
    <property type="term" value="F:rRNA binding"/>
    <property type="evidence" value="ECO:0007669"/>
    <property type="project" value="UniProtKB-KW"/>
</dbReference>
<keyword evidence="4 10" id="KW-0699">rRNA-binding</keyword>
<accession>A0A1M4UVH5</accession>
<dbReference type="InterPro" id="IPR030378">
    <property type="entry name" value="G_CP_dom"/>
</dbReference>
<comment type="similarity">
    <text evidence="10">Belongs to the TRAFAC class YlqF/YawG GTPase family. RsgA subfamily.</text>
</comment>
<organism evidence="13 14">
    <name type="scientific">Seinonella peptonophila</name>
    <dbReference type="NCBI Taxonomy" id="112248"/>
    <lineage>
        <taxon>Bacteria</taxon>
        <taxon>Bacillati</taxon>
        <taxon>Bacillota</taxon>
        <taxon>Bacilli</taxon>
        <taxon>Bacillales</taxon>
        <taxon>Thermoactinomycetaceae</taxon>
        <taxon>Seinonella</taxon>
    </lineage>
</organism>
<keyword evidence="2 10" id="KW-0690">Ribosome biogenesis</keyword>
<keyword evidence="14" id="KW-1185">Reference proteome</keyword>
<dbReference type="SUPFAM" id="SSF50249">
    <property type="entry name" value="Nucleic acid-binding proteins"/>
    <property type="match status" value="1"/>
</dbReference>
<dbReference type="Proteomes" id="UP000184476">
    <property type="component" value="Unassembled WGS sequence"/>
</dbReference>
<feature type="binding site" evidence="10">
    <location>
        <position position="253"/>
    </location>
    <ligand>
        <name>Zn(2+)</name>
        <dbReference type="ChEBI" id="CHEBI:29105"/>
    </ligand>
</feature>
<comment type="subunit">
    <text evidence="10">Monomer. Associates with 30S ribosomal subunit, binds 16S rRNA.</text>
</comment>
<feature type="domain" description="CP-type G" evidence="12">
    <location>
        <begin position="66"/>
        <end position="225"/>
    </location>
</feature>
<feature type="binding site" evidence="10">
    <location>
        <begin position="115"/>
        <end position="118"/>
    </location>
    <ligand>
        <name>GTP</name>
        <dbReference type="ChEBI" id="CHEBI:37565"/>
    </ligand>
</feature>
<dbReference type="PANTHER" id="PTHR32120">
    <property type="entry name" value="SMALL RIBOSOMAL SUBUNIT BIOGENESIS GTPASE RSGA"/>
    <property type="match status" value="1"/>
</dbReference>
<dbReference type="EC" id="3.6.1.-" evidence="10"/>
<dbReference type="GO" id="GO:0042274">
    <property type="term" value="P:ribosomal small subunit biogenesis"/>
    <property type="evidence" value="ECO:0007669"/>
    <property type="project" value="UniProtKB-UniRule"/>
</dbReference>
<keyword evidence="1 10" id="KW-0963">Cytoplasm</keyword>
<feature type="binding site" evidence="10">
    <location>
        <begin position="167"/>
        <end position="175"/>
    </location>
    <ligand>
        <name>GTP</name>
        <dbReference type="ChEBI" id="CHEBI:37565"/>
    </ligand>
</feature>
<feature type="binding site" evidence="10">
    <location>
        <position position="255"/>
    </location>
    <ligand>
        <name>Zn(2+)</name>
        <dbReference type="ChEBI" id="CHEBI:29105"/>
    </ligand>
</feature>
<dbReference type="GO" id="GO:0046872">
    <property type="term" value="F:metal ion binding"/>
    <property type="evidence" value="ECO:0007669"/>
    <property type="project" value="UniProtKB-KW"/>
</dbReference>
<comment type="cofactor">
    <cofactor evidence="10">
        <name>Zn(2+)</name>
        <dbReference type="ChEBI" id="CHEBI:29105"/>
    </cofactor>
    <text evidence="10">Binds 1 zinc ion per subunit.</text>
</comment>
<proteinExistence type="inferred from homology"/>
<evidence type="ECO:0000256" key="6">
    <source>
        <dbReference type="ARBA" id="ARBA00022801"/>
    </source>
</evidence>
<evidence type="ECO:0000259" key="12">
    <source>
        <dbReference type="PROSITE" id="PS51721"/>
    </source>
</evidence>
<keyword evidence="7 10" id="KW-0862">Zinc</keyword>
<feature type="binding site" evidence="10">
    <location>
        <position position="261"/>
    </location>
    <ligand>
        <name>Zn(2+)</name>
        <dbReference type="ChEBI" id="CHEBI:29105"/>
    </ligand>
</feature>
<dbReference type="InterPro" id="IPR004881">
    <property type="entry name" value="Ribosome_biogen_GTPase_RsgA"/>
</dbReference>
<evidence type="ECO:0000256" key="3">
    <source>
        <dbReference type="ARBA" id="ARBA00022723"/>
    </source>
</evidence>
<evidence type="ECO:0000256" key="8">
    <source>
        <dbReference type="ARBA" id="ARBA00022884"/>
    </source>
</evidence>
<dbReference type="SUPFAM" id="SSF52540">
    <property type="entry name" value="P-loop containing nucleoside triphosphate hydrolases"/>
    <property type="match status" value="1"/>
</dbReference>
<dbReference type="RefSeq" id="WP_073153039.1">
    <property type="nucleotide sequence ID" value="NZ_FQVL01000002.1"/>
</dbReference>
<dbReference type="GO" id="GO:0005737">
    <property type="term" value="C:cytoplasm"/>
    <property type="evidence" value="ECO:0007669"/>
    <property type="project" value="UniProtKB-SubCell"/>
</dbReference>
<evidence type="ECO:0000256" key="4">
    <source>
        <dbReference type="ARBA" id="ARBA00022730"/>
    </source>
</evidence>
<dbReference type="InterPro" id="IPR027417">
    <property type="entry name" value="P-loop_NTPase"/>
</dbReference>